<keyword evidence="4" id="KW-0028">Amino-acid biosynthesis</keyword>
<evidence type="ECO:0000256" key="2">
    <source>
        <dbReference type="ARBA" id="ARBA00022793"/>
    </source>
</evidence>
<sequence length="436" mass="46325">MTLLDLLPTMGKAAPRRLDPALWPTTASCDEGGRICVGGVPLTDVADEFDTPAYVIDEADFRQRARRCRKVLRDVELVYPGKALPATAAACWAREEGLGIDVSSPGELAVALAGGVDPARIVMHGNAKSPAELRQAVAVSVGRIVLDSDIEIAYLAGLARRRQKVLIRVTPDLDVHGQRSWAAISAEFGFALDRGQAVDAVGRVLAHPILDLVGLHCHLPSRGSHAADAAWFGEAIHRMIAAMADIRARHGVILTELHIGGGLPQRRGFDLGELAAVVEDALDEGCAAEHFPRPTVVVEPGPAIIAQAGVALYRVCSVQNRPSGRVVVTVDGSIGDPVSVALANRHPLVNRQVVTVADRHCVAGEEIVRDVELPADVRPGDLLAVAGIPAHHGVASNLVGRPPLLALNRGRVRELVRRETVNDLLSRDCLAVERGA</sequence>
<dbReference type="SUPFAM" id="SSF50621">
    <property type="entry name" value="Alanine racemase C-terminal domain-like"/>
    <property type="match status" value="1"/>
</dbReference>
<protein>
    <submittedName>
        <fullName evidence="9">Diaminopimelate decarboxylase</fullName>
    </submittedName>
</protein>
<feature type="active site" description="Proton donor" evidence="6">
    <location>
        <position position="361"/>
    </location>
</feature>
<comment type="cofactor">
    <cofactor evidence="1 6">
        <name>pyridoxal 5'-phosphate</name>
        <dbReference type="ChEBI" id="CHEBI:597326"/>
    </cofactor>
</comment>
<dbReference type="GeneID" id="83627859"/>
<evidence type="ECO:0000313" key="10">
    <source>
        <dbReference type="Proteomes" id="UP001064782"/>
    </source>
</evidence>
<dbReference type="GO" id="GO:0008836">
    <property type="term" value="F:diaminopimelate decarboxylase activity"/>
    <property type="evidence" value="ECO:0007669"/>
    <property type="project" value="InterPro"/>
</dbReference>
<dbReference type="InterPro" id="IPR009006">
    <property type="entry name" value="Ala_racemase/Decarboxylase_C"/>
</dbReference>
<comment type="caution">
    <text evidence="9">The sequence shown here is derived from an EMBL/GenBank/DDBJ whole genome shotgun (WGS) entry which is preliminary data.</text>
</comment>
<dbReference type="AlphaFoldDB" id="A0A9P3UV25"/>
<evidence type="ECO:0000313" key="8">
    <source>
        <dbReference type="EMBL" id="GLB82143.1"/>
    </source>
</evidence>
<dbReference type="PRINTS" id="PR01179">
    <property type="entry name" value="ODADCRBXLASE"/>
</dbReference>
<gene>
    <name evidence="9" type="primary">lysA_2</name>
    <name evidence="8" type="synonym">lysA_1</name>
    <name evidence="9" type="ORF">Mkiyose1413_32480</name>
    <name evidence="8" type="ORF">SRL2020028_13990</name>
</gene>
<name>A0A9P3UV25_9MYCO</name>
<dbReference type="Proteomes" id="UP001165663">
    <property type="component" value="Unassembled WGS sequence"/>
</dbReference>
<evidence type="ECO:0000259" key="7">
    <source>
        <dbReference type="Pfam" id="PF02784"/>
    </source>
</evidence>
<feature type="domain" description="Orn/DAP/Arg decarboxylase 2 N-terminal" evidence="7">
    <location>
        <begin position="59"/>
        <end position="306"/>
    </location>
</feature>
<dbReference type="GO" id="GO:0009089">
    <property type="term" value="P:lysine biosynthetic process via diaminopimelate"/>
    <property type="evidence" value="ECO:0007669"/>
    <property type="project" value="InterPro"/>
</dbReference>
<dbReference type="EMBL" id="BRZI01000024">
    <property type="protein sequence ID" value="GLD31365.1"/>
    <property type="molecule type" value="Genomic_DNA"/>
</dbReference>
<dbReference type="InterPro" id="IPR002986">
    <property type="entry name" value="DAP_deCOOHase_LysA"/>
</dbReference>
<accession>A0A9P3UV25</accession>
<dbReference type="SUPFAM" id="SSF51419">
    <property type="entry name" value="PLP-binding barrel"/>
    <property type="match status" value="1"/>
</dbReference>
<keyword evidence="4" id="KW-0457">Lysine biosynthesis</keyword>
<evidence type="ECO:0000313" key="9">
    <source>
        <dbReference type="EMBL" id="GLD31365.1"/>
    </source>
</evidence>
<keyword evidence="10" id="KW-1185">Reference proteome</keyword>
<organism evidence="9 10">
    <name type="scientific">Mycobacterium kiyosense</name>
    <dbReference type="NCBI Taxonomy" id="2871094"/>
    <lineage>
        <taxon>Bacteria</taxon>
        <taxon>Bacillati</taxon>
        <taxon>Actinomycetota</taxon>
        <taxon>Actinomycetes</taxon>
        <taxon>Mycobacteriales</taxon>
        <taxon>Mycobacteriaceae</taxon>
        <taxon>Mycobacterium</taxon>
    </lineage>
</organism>
<dbReference type="EMBL" id="BRXE01000009">
    <property type="protein sequence ID" value="GLB82143.1"/>
    <property type="molecule type" value="Genomic_DNA"/>
</dbReference>
<proteinExistence type="predicted"/>
<feature type="modified residue" description="N6-(pyridoxal phosphate)lysine" evidence="6">
    <location>
        <position position="82"/>
    </location>
</feature>
<dbReference type="Proteomes" id="UP001064782">
    <property type="component" value="Unassembled WGS sequence"/>
</dbReference>
<dbReference type="InterPro" id="IPR000183">
    <property type="entry name" value="Orn/DAP/Arg_de-COase"/>
</dbReference>
<dbReference type="PRINTS" id="PR01181">
    <property type="entry name" value="DAPDCRBXLASE"/>
</dbReference>
<evidence type="ECO:0000256" key="1">
    <source>
        <dbReference type="ARBA" id="ARBA00001933"/>
    </source>
</evidence>
<dbReference type="Pfam" id="PF02784">
    <property type="entry name" value="Orn_Arg_deC_N"/>
    <property type="match status" value="1"/>
</dbReference>
<keyword evidence="2" id="KW-0210">Decarboxylase</keyword>
<evidence type="ECO:0000256" key="3">
    <source>
        <dbReference type="ARBA" id="ARBA00022898"/>
    </source>
</evidence>
<dbReference type="RefSeq" id="WP_238304994.1">
    <property type="nucleotide sequence ID" value="NZ_BRXE01000009.1"/>
</dbReference>
<dbReference type="Gene3D" id="3.20.20.10">
    <property type="entry name" value="Alanine racemase"/>
    <property type="match status" value="1"/>
</dbReference>
<evidence type="ECO:0000256" key="6">
    <source>
        <dbReference type="PIRSR" id="PIRSR600183-50"/>
    </source>
</evidence>
<evidence type="ECO:0000256" key="4">
    <source>
        <dbReference type="ARBA" id="ARBA00023154"/>
    </source>
</evidence>
<dbReference type="InterPro" id="IPR022644">
    <property type="entry name" value="De-COase2_N"/>
</dbReference>
<dbReference type="PANTHER" id="PTHR43727">
    <property type="entry name" value="DIAMINOPIMELATE DECARBOXYLASE"/>
    <property type="match status" value="1"/>
</dbReference>
<dbReference type="Gene3D" id="2.40.37.10">
    <property type="entry name" value="Lyase, Ornithine Decarboxylase, Chain A, domain 1"/>
    <property type="match status" value="1"/>
</dbReference>
<dbReference type="InterPro" id="IPR029066">
    <property type="entry name" value="PLP-binding_barrel"/>
</dbReference>
<evidence type="ECO:0000256" key="5">
    <source>
        <dbReference type="ARBA" id="ARBA00023239"/>
    </source>
</evidence>
<keyword evidence="5" id="KW-0456">Lyase</keyword>
<reference evidence="9" key="1">
    <citation type="submission" date="2022-08" db="EMBL/GenBank/DDBJ databases">
        <title>Mycobacterium kiyosense sp. nov., scotochromogenic slow-glowing species isolated from respiratory specimens.</title>
        <authorList>
            <person name="Fukano H."/>
            <person name="Kazumi Y."/>
            <person name="Sakagami N."/>
            <person name="Ato M."/>
            <person name="Mitarai S."/>
            <person name="Hoshino Y."/>
        </authorList>
    </citation>
    <scope>NUCLEOTIDE SEQUENCE</scope>
    <source>
        <strain evidence="9">1413</strain>
        <strain evidence="8">SRL2020-028</strain>
    </source>
</reference>
<dbReference type="PANTHER" id="PTHR43727:SF2">
    <property type="entry name" value="GROUP IV DECARBOXYLASE"/>
    <property type="match status" value="1"/>
</dbReference>
<keyword evidence="3 6" id="KW-0663">Pyridoxal phosphate</keyword>